<feature type="region of interest" description="Disordered" evidence="1">
    <location>
        <begin position="34"/>
        <end position="72"/>
    </location>
</feature>
<accession>A0AAJ8BRF7</accession>
<proteinExistence type="predicted"/>
<dbReference type="GeneID" id="84593148"/>
<evidence type="ECO:0000256" key="1">
    <source>
        <dbReference type="SAM" id="MobiDB-lite"/>
    </source>
</evidence>
<dbReference type="RefSeq" id="XP_059602502.1">
    <property type="nucleotide sequence ID" value="XM_059744579.1"/>
</dbReference>
<dbReference type="KEGG" id="ang:An15g03130"/>
<evidence type="ECO:0000313" key="2">
    <source>
        <dbReference type="RefSeq" id="XP_059602502.1"/>
    </source>
</evidence>
<dbReference type="AlphaFoldDB" id="A0AAJ8BRF7"/>
<gene>
    <name evidence="2" type="ORF">An15g03130</name>
</gene>
<organism evidence="2">
    <name type="scientific">Aspergillus niger</name>
    <dbReference type="NCBI Taxonomy" id="5061"/>
    <lineage>
        <taxon>Eukaryota</taxon>
        <taxon>Fungi</taxon>
        <taxon>Dikarya</taxon>
        <taxon>Ascomycota</taxon>
        <taxon>Pezizomycotina</taxon>
        <taxon>Eurotiomycetes</taxon>
        <taxon>Eurotiomycetidae</taxon>
        <taxon>Eurotiales</taxon>
        <taxon>Aspergillaceae</taxon>
        <taxon>Aspergillus</taxon>
        <taxon>Aspergillus subgen. Circumdati</taxon>
    </lineage>
</organism>
<reference evidence="2" key="1">
    <citation type="submission" date="2025-02" db="EMBL/GenBank/DDBJ databases">
        <authorList>
            <consortium name="NCBI Genome Project"/>
        </authorList>
    </citation>
    <scope>NUCLEOTIDE SEQUENCE</scope>
</reference>
<sequence>MSSFQAGPSARQSGCPLIVGYECIRSINWPWLDSGGRGGKRNEEGKAAMRGNGATERQREARQPASQQATSGMAASVRRTILVFLYGGKNVRNGKFTSLYPFGTHTAKSHGANGGCGSVRYRMEWWLHLQGALGYGSQSTRPLRGAAVDARTHPWYRHLVTSYIHLTVPSCTVI</sequence>
<reference evidence="2" key="2">
    <citation type="submission" date="2025-08" db="UniProtKB">
        <authorList>
            <consortium name="RefSeq"/>
        </authorList>
    </citation>
    <scope>IDENTIFICATION</scope>
</reference>
<dbReference type="VEuPathDB" id="FungiDB:An15g03130"/>
<name>A0AAJ8BRF7_ASPNG</name>
<protein>
    <submittedName>
        <fullName evidence="2">Uncharacterized protein</fullName>
    </submittedName>
</protein>